<proteinExistence type="predicted"/>
<evidence type="ECO:0000313" key="3">
    <source>
        <dbReference type="Proteomes" id="UP000265520"/>
    </source>
</evidence>
<feature type="non-terminal residue" evidence="2">
    <location>
        <position position="41"/>
    </location>
</feature>
<organism evidence="2 3">
    <name type="scientific">Trifolium medium</name>
    <dbReference type="NCBI Taxonomy" id="97028"/>
    <lineage>
        <taxon>Eukaryota</taxon>
        <taxon>Viridiplantae</taxon>
        <taxon>Streptophyta</taxon>
        <taxon>Embryophyta</taxon>
        <taxon>Tracheophyta</taxon>
        <taxon>Spermatophyta</taxon>
        <taxon>Magnoliopsida</taxon>
        <taxon>eudicotyledons</taxon>
        <taxon>Gunneridae</taxon>
        <taxon>Pentapetalae</taxon>
        <taxon>rosids</taxon>
        <taxon>fabids</taxon>
        <taxon>Fabales</taxon>
        <taxon>Fabaceae</taxon>
        <taxon>Papilionoideae</taxon>
        <taxon>50 kb inversion clade</taxon>
        <taxon>NPAAA clade</taxon>
        <taxon>Hologalegina</taxon>
        <taxon>IRL clade</taxon>
        <taxon>Trifolieae</taxon>
        <taxon>Trifolium</taxon>
    </lineage>
</organism>
<name>A0A392UL86_9FABA</name>
<evidence type="ECO:0000313" key="2">
    <source>
        <dbReference type="EMBL" id="MCI73140.1"/>
    </source>
</evidence>
<protein>
    <submittedName>
        <fullName evidence="2">Uncharacterized protein</fullName>
    </submittedName>
</protein>
<evidence type="ECO:0000256" key="1">
    <source>
        <dbReference type="SAM" id="MobiDB-lite"/>
    </source>
</evidence>
<keyword evidence="3" id="KW-1185">Reference proteome</keyword>
<feature type="compositionally biased region" description="Basic and acidic residues" evidence="1">
    <location>
        <begin position="32"/>
        <end position="41"/>
    </location>
</feature>
<comment type="caution">
    <text evidence="2">The sequence shown here is derived from an EMBL/GenBank/DDBJ whole genome shotgun (WGS) entry which is preliminary data.</text>
</comment>
<accession>A0A392UL86</accession>
<dbReference type="EMBL" id="LXQA010832024">
    <property type="protein sequence ID" value="MCI73140.1"/>
    <property type="molecule type" value="Genomic_DNA"/>
</dbReference>
<feature type="region of interest" description="Disordered" evidence="1">
    <location>
        <begin position="1"/>
        <end position="41"/>
    </location>
</feature>
<reference evidence="2 3" key="1">
    <citation type="journal article" date="2018" name="Front. Plant Sci.">
        <title>Red Clover (Trifolium pratense) and Zigzag Clover (T. medium) - A Picture of Genomic Similarities and Differences.</title>
        <authorList>
            <person name="Dluhosova J."/>
            <person name="Istvanek J."/>
            <person name="Nedelnik J."/>
            <person name="Repkova J."/>
        </authorList>
    </citation>
    <scope>NUCLEOTIDE SEQUENCE [LARGE SCALE GENOMIC DNA]</scope>
    <source>
        <strain evidence="3">cv. 10/8</strain>
        <tissue evidence="2">Leaf</tissue>
    </source>
</reference>
<dbReference type="AlphaFoldDB" id="A0A392UL86"/>
<sequence>MKVHLPPTIKQPKPGLKIQTRPLWDTGPCHKGQREAQMRRL</sequence>
<dbReference type="Proteomes" id="UP000265520">
    <property type="component" value="Unassembled WGS sequence"/>
</dbReference>